<protein>
    <recommendedName>
        <fullName evidence="1">GST C-terminal domain-containing protein</fullName>
    </recommendedName>
</protein>
<dbReference type="AlphaFoldDB" id="A0A7Y4P3W0"/>
<evidence type="ECO:0000313" key="2">
    <source>
        <dbReference type="EMBL" id="NOL48856.1"/>
    </source>
</evidence>
<accession>A0A7Y4P3W0</accession>
<dbReference type="InterPro" id="IPR036249">
    <property type="entry name" value="Thioredoxin-like_sf"/>
</dbReference>
<evidence type="ECO:0000259" key="1">
    <source>
        <dbReference type="PROSITE" id="PS50405"/>
    </source>
</evidence>
<dbReference type="Pfam" id="PF00043">
    <property type="entry name" value="GST_C"/>
    <property type="match status" value="1"/>
</dbReference>
<gene>
    <name evidence="2" type="ORF">HKX40_01700</name>
</gene>
<dbReference type="RefSeq" id="WP_171587853.1">
    <property type="nucleotide sequence ID" value="NZ_JABGBO010000002.1"/>
</dbReference>
<sequence length="232" mass="26116">MITLYRLDTPGAYRVVWLLEELRLLYQIATPAESMQCALSESCAQPTIKDGEITIVGNAAITEYLLNKYDRQGLRPPSASEAYLRYQQWIGITEAILLPLLQQWSDAERLSNARVPFFARSILKKTTQNVLSHPIAESITTLLQQVEAELAQNRWICDSYFSAADIQLTYAIEIASSRGLINQEAFPHCYEFLATVLERPTYQSALDKLASIPVAPTYTGSHYEGDIPEEHA</sequence>
<dbReference type="Proteomes" id="UP000541421">
    <property type="component" value="Unassembled WGS sequence"/>
</dbReference>
<dbReference type="InterPro" id="IPR010987">
    <property type="entry name" value="Glutathione-S-Trfase_C-like"/>
</dbReference>
<feature type="domain" description="GST C-terminal" evidence="1">
    <location>
        <begin position="79"/>
        <end position="217"/>
    </location>
</feature>
<dbReference type="Gene3D" id="3.40.30.10">
    <property type="entry name" value="Glutaredoxin"/>
    <property type="match status" value="1"/>
</dbReference>
<dbReference type="PANTHER" id="PTHR44051:SF9">
    <property type="entry name" value="GLUTATHIONE S-TRANSFERASE 1"/>
    <property type="match status" value="1"/>
</dbReference>
<dbReference type="EMBL" id="JABGBO010000002">
    <property type="protein sequence ID" value="NOL48856.1"/>
    <property type="molecule type" value="Genomic_DNA"/>
</dbReference>
<name>A0A7Y4P3W0_9BURK</name>
<evidence type="ECO:0000313" key="3">
    <source>
        <dbReference type="Proteomes" id="UP000541421"/>
    </source>
</evidence>
<proteinExistence type="predicted"/>
<comment type="caution">
    <text evidence="2">The sequence shown here is derived from an EMBL/GenBank/DDBJ whole genome shotgun (WGS) entry which is preliminary data.</text>
</comment>
<keyword evidence="3" id="KW-1185">Reference proteome</keyword>
<organism evidence="2 3">
    <name type="scientific">Pelistega europaea</name>
    <dbReference type="NCBI Taxonomy" id="106147"/>
    <lineage>
        <taxon>Bacteria</taxon>
        <taxon>Pseudomonadati</taxon>
        <taxon>Pseudomonadota</taxon>
        <taxon>Betaproteobacteria</taxon>
        <taxon>Burkholderiales</taxon>
        <taxon>Alcaligenaceae</taxon>
        <taxon>Pelistega</taxon>
    </lineage>
</organism>
<dbReference type="PANTHER" id="PTHR44051">
    <property type="entry name" value="GLUTATHIONE S-TRANSFERASE-RELATED"/>
    <property type="match status" value="1"/>
</dbReference>
<dbReference type="PROSITE" id="PS50405">
    <property type="entry name" value="GST_CTER"/>
    <property type="match status" value="1"/>
</dbReference>
<dbReference type="InterPro" id="IPR004046">
    <property type="entry name" value="GST_C"/>
</dbReference>
<dbReference type="SUPFAM" id="SSF47616">
    <property type="entry name" value="GST C-terminal domain-like"/>
    <property type="match status" value="1"/>
</dbReference>
<reference evidence="2 3" key="1">
    <citation type="submission" date="2020-05" db="EMBL/GenBank/DDBJ databases">
        <authorList>
            <person name="Niu N."/>
        </authorList>
    </citation>
    <scope>NUCLEOTIDE SEQUENCE [LARGE SCALE GENOMIC DNA]</scope>
    <source>
        <strain evidence="2 3">LMG10982</strain>
    </source>
</reference>
<dbReference type="Gene3D" id="1.20.1050.10">
    <property type="match status" value="1"/>
</dbReference>
<dbReference type="SUPFAM" id="SSF52833">
    <property type="entry name" value="Thioredoxin-like"/>
    <property type="match status" value="1"/>
</dbReference>
<dbReference type="InterPro" id="IPR036282">
    <property type="entry name" value="Glutathione-S-Trfase_C_sf"/>
</dbReference>